<evidence type="ECO:0000256" key="7">
    <source>
        <dbReference type="ARBA" id="ARBA00049158"/>
    </source>
</evidence>
<evidence type="ECO:0000313" key="11">
    <source>
        <dbReference type="Proteomes" id="UP000824175"/>
    </source>
</evidence>
<comment type="caution">
    <text evidence="10">The sequence shown here is derived from an EMBL/GenBank/DDBJ whole genome shotgun (WGS) entry which is preliminary data.</text>
</comment>
<comment type="similarity">
    <text evidence="2 8">Belongs to the PHP hydrolase family. HisK subfamily.</text>
</comment>
<evidence type="ECO:0000256" key="5">
    <source>
        <dbReference type="ARBA" id="ARBA00022801"/>
    </source>
</evidence>
<dbReference type="GO" id="GO:0005737">
    <property type="term" value="C:cytoplasm"/>
    <property type="evidence" value="ECO:0007669"/>
    <property type="project" value="TreeGrafter"/>
</dbReference>
<dbReference type="SUPFAM" id="SSF89550">
    <property type="entry name" value="PHP domain-like"/>
    <property type="match status" value="1"/>
</dbReference>
<evidence type="ECO:0000256" key="4">
    <source>
        <dbReference type="ARBA" id="ARBA00022605"/>
    </source>
</evidence>
<dbReference type="Proteomes" id="UP000824175">
    <property type="component" value="Unassembled WGS sequence"/>
</dbReference>
<dbReference type="PANTHER" id="PTHR21039">
    <property type="entry name" value="HISTIDINOL PHOSPHATASE-RELATED"/>
    <property type="match status" value="1"/>
</dbReference>
<evidence type="ECO:0000313" key="10">
    <source>
        <dbReference type="EMBL" id="HIU13699.1"/>
    </source>
</evidence>
<evidence type="ECO:0000256" key="3">
    <source>
        <dbReference type="ARBA" id="ARBA00013085"/>
    </source>
</evidence>
<evidence type="ECO:0000259" key="9">
    <source>
        <dbReference type="Pfam" id="PF02811"/>
    </source>
</evidence>
<evidence type="ECO:0000256" key="8">
    <source>
        <dbReference type="RuleBase" id="RU366003"/>
    </source>
</evidence>
<organism evidence="10 11">
    <name type="scientific">Candidatus Fimiplasma intestinipullorum</name>
    <dbReference type="NCBI Taxonomy" id="2840825"/>
    <lineage>
        <taxon>Bacteria</taxon>
        <taxon>Bacillati</taxon>
        <taxon>Bacillota</taxon>
        <taxon>Clostridia</taxon>
        <taxon>Eubacteriales</taxon>
        <taxon>Candidatus Fimiplasma</taxon>
    </lineage>
</organism>
<dbReference type="GO" id="GO:0004401">
    <property type="term" value="F:histidinol-phosphatase activity"/>
    <property type="evidence" value="ECO:0007669"/>
    <property type="project" value="UniProtKB-UniRule"/>
</dbReference>
<comment type="catalytic activity">
    <reaction evidence="7 8">
        <text>L-histidinol phosphate + H2O = L-histidinol + phosphate</text>
        <dbReference type="Rhea" id="RHEA:14465"/>
        <dbReference type="ChEBI" id="CHEBI:15377"/>
        <dbReference type="ChEBI" id="CHEBI:43474"/>
        <dbReference type="ChEBI" id="CHEBI:57699"/>
        <dbReference type="ChEBI" id="CHEBI:57980"/>
        <dbReference type="EC" id="3.1.3.15"/>
    </reaction>
</comment>
<name>A0A9D1HQK9_9FIRM</name>
<dbReference type="EMBL" id="DVMJ01000055">
    <property type="protein sequence ID" value="HIU13699.1"/>
    <property type="molecule type" value="Genomic_DNA"/>
</dbReference>
<dbReference type="InterPro" id="IPR004013">
    <property type="entry name" value="PHP_dom"/>
</dbReference>
<reference evidence="10" key="1">
    <citation type="submission" date="2020-10" db="EMBL/GenBank/DDBJ databases">
        <authorList>
            <person name="Gilroy R."/>
        </authorList>
    </citation>
    <scope>NUCLEOTIDE SEQUENCE</scope>
    <source>
        <strain evidence="10">CHK195-11698</strain>
    </source>
</reference>
<sequence>MIDGHVHLEKGPLTVAYVMEMVDAAVKMDIDTLQILDHTHRFHEFEPLYTTVKARHPLQAAWLAKKGKDSLLDYHRLIEQVKALDLPIHVDFGLEVCYVPEAGPFLSDILPAYPYDFIVGSVHSIDGWLYDMPFSQELLWQKQSTDAIYRRYYALVEQMMRSGLFTQIGHPDTIKLFDWWPAYDLQPTYERLARLAKEKHLKMEDNTGCYYRYHTKDLGLNDAFLKCLLACQVDIITASDAHYPRHVGAYLREAEAKIRALS</sequence>
<keyword evidence="6 8" id="KW-0368">Histidine biosynthesis</keyword>
<protein>
    <recommendedName>
        <fullName evidence="3 8">Histidinol-phosphatase</fullName>
        <shortName evidence="8">HolPase</shortName>
        <ecNumber evidence="3 8">3.1.3.15</ecNumber>
    </recommendedName>
</protein>
<dbReference type="Gene3D" id="3.20.20.140">
    <property type="entry name" value="Metal-dependent hydrolases"/>
    <property type="match status" value="1"/>
</dbReference>
<proteinExistence type="inferred from homology"/>
<dbReference type="AlphaFoldDB" id="A0A9D1HQK9"/>
<dbReference type="EC" id="3.1.3.15" evidence="3 8"/>
<evidence type="ECO:0000256" key="2">
    <source>
        <dbReference type="ARBA" id="ARBA00009152"/>
    </source>
</evidence>
<comment type="pathway">
    <text evidence="1 8">Amino-acid biosynthesis; L-histidine biosynthesis; L-histidine from 5-phospho-alpha-D-ribose 1-diphosphate: step 8/9.</text>
</comment>
<dbReference type="Pfam" id="PF02811">
    <property type="entry name" value="PHP"/>
    <property type="match status" value="1"/>
</dbReference>
<keyword evidence="4 8" id="KW-0028">Amino-acid biosynthesis</keyword>
<keyword evidence="5 8" id="KW-0378">Hydrolase</keyword>
<gene>
    <name evidence="10" type="ORF">IAD15_06475</name>
</gene>
<evidence type="ECO:0000256" key="6">
    <source>
        <dbReference type="ARBA" id="ARBA00023102"/>
    </source>
</evidence>
<dbReference type="InterPro" id="IPR010140">
    <property type="entry name" value="Histidinol_P_phosphatase_HisJ"/>
</dbReference>
<dbReference type="InterPro" id="IPR016195">
    <property type="entry name" value="Pol/histidinol_Pase-like"/>
</dbReference>
<accession>A0A9D1HQK9</accession>
<reference evidence="10" key="2">
    <citation type="journal article" date="2021" name="PeerJ">
        <title>Extensive microbial diversity within the chicken gut microbiome revealed by metagenomics and culture.</title>
        <authorList>
            <person name="Gilroy R."/>
            <person name="Ravi A."/>
            <person name="Getino M."/>
            <person name="Pursley I."/>
            <person name="Horton D.L."/>
            <person name="Alikhan N.F."/>
            <person name="Baker D."/>
            <person name="Gharbi K."/>
            <person name="Hall N."/>
            <person name="Watson M."/>
            <person name="Adriaenssens E.M."/>
            <person name="Foster-Nyarko E."/>
            <person name="Jarju S."/>
            <person name="Secka A."/>
            <person name="Antonio M."/>
            <person name="Oren A."/>
            <person name="Chaudhuri R.R."/>
            <person name="La Ragione R."/>
            <person name="Hildebrand F."/>
            <person name="Pallen M.J."/>
        </authorList>
    </citation>
    <scope>NUCLEOTIDE SEQUENCE</scope>
    <source>
        <strain evidence="10">CHK195-11698</strain>
    </source>
</reference>
<dbReference type="GO" id="GO:0000105">
    <property type="term" value="P:L-histidine biosynthetic process"/>
    <property type="evidence" value="ECO:0007669"/>
    <property type="project" value="UniProtKB-UniRule"/>
</dbReference>
<evidence type="ECO:0000256" key="1">
    <source>
        <dbReference type="ARBA" id="ARBA00004970"/>
    </source>
</evidence>
<feature type="domain" description="PHP" evidence="9">
    <location>
        <begin position="5"/>
        <end position="206"/>
    </location>
</feature>
<dbReference type="PANTHER" id="PTHR21039:SF0">
    <property type="entry name" value="HISTIDINOL-PHOSPHATASE"/>
    <property type="match status" value="1"/>
</dbReference>